<dbReference type="InterPro" id="IPR003961">
    <property type="entry name" value="FN3_dom"/>
</dbReference>
<dbReference type="AlphaFoldDB" id="A0A7H8XT71"/>
<dbReference type="Gene3D" id="2.60.40.290">
    <property type="match status" value="1"/>
</dbReference>
<gene>
    <name evidence="7" type="ORF">HXZ27_30420</name>
</gene>
<keyword evidence="1" id="KW-0677">Repeat</keyword>
<dbReference type="SMART" id="SM00060">
    <property type="entry name" value="FN3"/>
    <property type="match status" value="2"/>
</dbReference>
<dbReference type="CDD" id="cd00063">
    <property type="entry name" value="FN3"/>
    <property type="match status" value="2"/>
</dbReference>
<dbReference type="PANTHER" id="PTHR46708:SF2">
    <property type="entry name" value="FIBRONECTIN TYPE-III DOMAIN-CONTAINING PROTEIN"/>
    <property type="match status" value="1"/>
</dbReference>
<reference evidence="7 8" key="1">
    <citation type="submission" date="2020-07" db="EMBL/GenBank/DDBJ databases">
        <title>A bifunctional nitrone conjugated secondary metabolite targeting the ribosome.</title>
        <authorList>
            <person name="Limbrick E.M."/>
            <person name="Graf M."/>
            <person name="Derewacz D.K."/>
            <person name="Nguyen F."/>
            <person name="Spraggins J.M."/>
            <person name="Wieland M."/>
            <person name="Ynigez-Gutierrez A.E."/>
            <person name="Reisman B.J."/>
            <person name="Zinshteyn B."/>
            <person name="McCulloch K."/>
            <person name="Iverson T.M."/>
            <person name="Green R."/>
            <person name="Wilson D.N."/>
            <person name="Bachmann B.O."/>
        </authorList>
    </citation>
    <scope>NUCLEOTIDE SEQUENCE [LARGE SCALE GENOMIC DNA]</scope>
    <source>
        <strain evidence="8">aurantiaca</strain>
    </source>
</reference>
<keyword evidence="2" id="KW-0119">Carbohydrate metabolism</keyword>
<evidence type="ECO:0000313" key="8">
    <source>
        <dbReference type="Proteomes" id="UP000509335"/>
    </source>
</evidence>
<evidence type="ECO:0000256" key="5">
    <source>
        <dbReference type="SAM" id="MobiDB-lite"/>
    </source>
</evidence>
<feature type="signal peptide" evidence="6">
    <location>
        <begin position="1"/>
        <end position="37"/>
    </location>
</feature>
<feature type="compositionally biased region" description="Low complexity" evidence="5">
    <location>
        <begin position="176"/>
        <end position="189"/>
    </location>
</feature>
<dbReference type="InterPro" id="IPR036116">
    <property type="entry name" value="FN3_sf"/>
</dbReference>
<dbReference type="GO" id="GO:0004553">
    <property type="term" value="F:hydrolase activity, hydrolyzing O-glycosyl compounds"/>
    <property type="evidence" value="ECO:0007669"/>
    <property type="project" value="InterPro"/>
</dbReference>
<keyword evidence="4" id="KW-0624">Polysaccharide degradation</keyword>
<dbReference type="InterPro" id="IPR008965">
    <property type="entry name" value="CBM2/CBM3_carb-bd_dom_sf"/>
</dbReference>
<evidence type="ECO:0000256" key="6">
    <source>
        <dbReference type="SAM" id="SignalP"/>
    </source>
</evidence>
<dbReference type="GO" id="GO:0000272">
    <property type="term" value="P:polysaccharide catabolic process"/>
    <property type="evidence" value="ECO:0007669"/>
    <property type="project" value="UniProtKB-KW"/>
</dbReference>
<proteinExistence type="predicted"/>
<feature type="region of interest" description="Disordered" evidence="5">
    <location>
        <begin position="167"/>
        <end position="196"/>
    </location>
</feature>
<dbReference type="SMART" id="SM00637">
    <property type="entry name" value="CBD_II"/>
    <property type="match status" value="1"/>
</dbReference>
<dbReference type="PANTHER" id="PTHR46708">
    <property type="entry name" value="TENASCIN"/>
    <property type="match status" value="1"/>
</dbReference>
<feature type="region of interest" description="Disordered" evidence="5">
    <location>
        <begin position="49"/>
        <end position="97"/>
    </location>
</feature>
<dbReference type="InterPro" id="IPR001919">
    <property type="entry name" value="CBD2"/>
</dbReference>
<dbReference type="PROSITE" id="PS50853">
    <property type="entry name" value="FN3"/>
    <property type="match status" value="2"/>
</dbReference>
<organism evidence="7 8">
    <name type="scientific">Micromonospora carbonacea</name>
    <dbReference type="NCBI Taxonomy" id="47853"/>
    <lineage>
        <taxon>Bacteria</taxon>
        <taxon>Bacillati</taxon>
        <taxon>Actinomycetota</taxon>
        <taxon>Actinomycetes</taxon>
        <taxon>Micromonosporales</taxon>
        <taxon>Micromonosporaceae</taxon>
        <taxon>Micromonospora</taxon>
    </lineage>
</organism>
<dbReference type="SUPFAM" id="SSF49265">
    <property type="entry name" value="Fibronectin type III"/>
    <property type="match status" value="2"/>
</dbReference>
<dbReference type="Proteomes" id="UP000509335">
    <property type="component" value="Chromosome"/>
</dbReference>
<feature type="compositionally biased region" description="Low complexity" evidence="5">
    <location>
        <begin position="49"/>
        <end position="75"/>
    </location>
</feature>
<sequence>MVGVHSHSRRRRVRSGLLAAVVSSVTMLGVGLVTAPAADAGTAARTATAPVARPAPAPGAASASITGAAATTSPAPTGPTAPNPSPFPPSTPTNVTATDVRTGSVTLTWTASTPGCCPVTGYDITYYMAFDDVVFSASVGNVTTTTISNYIGPGRQYQFRVSAKDGFGHRSNSSEPVTVVTPVTDTGPDTTPPSAPQNLTMGDVTESTAALSWSPSTDDVGVRGYNVYRFDGWFTSVVIATVTTTTHTIALPSSTPPLRNLYYVRARDAVGNLSIASNTVTPPTVPTPPTPPTPPPSTCRVTYQNQSEWQDGFVAAVTVQNTGAAPIDGWVLTFSFRGDQQVTSAWNATVSQSDTTATARNVDWNRALAANGSATFGIQGRWGVSNAPPTGFALNGVPCVTA</sequence>
<dbReference type="EMBL" id="CP058322">
    <property type="protein sequence ID" value="QLD27995.1"/>
    <property type="molecule type" value="Genomic_DNA"/>
</dbReference>
<keyword evidence="3" id="KW-0326">Glycosidase</keyword>
<dbReference type="PROSITE" id="PS51173">
    <property type="entry name" value="CBM2"/>
    <property type="match status" value="1"/>
</dbReference>
<dbReference type="SUPFAM" id="SSF49384">
    <property type="entry name" value="Carbohydrate-binding domain"/>
    <property type="match status" value="1"/>
</dbReference>
<dbReference type="GO" id="GO:0030247">
    <property type="term" value="F:polysaccharide binding"/>
    <property type="evidence" value="ECO:0007669"/>
    <property type="project" value="UniProtKB-UniRule"/>
</dbReference>
<dbReference type="Gene3D" id="2.60.40.10">
    <property type="entry name" value="Immunoglobulins"/>
    <property type="match status" value="2"/>
</dbReference>
<dbReference type="Pfam" id="PF00553">
    <property type="entry name" value="CBM_2"/>
    <property type="match status" value="1"/>
</dbReference>
<feature type="chain" id="PRO_5043814798" evidence="6">
    <location>
        <begin position="38"/>
        <end position="402"/>
    </location>
</feature>
<feature type="region of interest" description="Disordered" evidence="5">
    <location>
        <begin position="277"/>
        <end position="296"/>
    </location>
</feature>
<feature type="compositionally biased region" description="Pro residues" evidence="5">
    <location>
        <begin position="76"/>
        <end position="91"/>
    </location>
</feature>
<dbReference type="InterPro" id="IPR012291">
    <property type="entry name" value="CBM2_carb-bd_dom_sf"/>
</dbReference>
<name>A0A7H8XT71_9ACTN</name>
<evidence type="ECO:0000256" key="2">
    <source>
        <dbReference type="ARBA" id="ARBA00023277"/>
    </source>
</evidence>
<evidence type="ECO:0000313" key="7">
    <source>
        <dbReference type="EMBL" id="QLD27995.1"/>
    </source>
</evidence>
<evidence type="ECO:0000256" key="4">
    <source>
        <dbReference type="ARBA" id="ARBA00023326"/>
    </source>
</evidence>
<dbReference type="KEGG" id="mcab:HXZ27_30420"/>
<dbReference type="InterPro" id="IPR050991">
    <property type="entry name" value="ECM_Regulatory_Proteins"/>
</dbReference>
<evidence type="ECO:0000256" key="3">
    <source>
        <dbReference type="ARBA" id="ARBA00023295"/>
    </source>
</evidence>
<evidence type="ECO:0000256" key="1">
    <source>
        <dbReference type="ARBA" id="ARBA00022737"/>
    </source>
</evidence>
<accession>A0A7H8XT71</accession>
<dbReference type="InterPro" id="IPR013783">
    <property type="entry name" value="Ig-like_fold"/>
</dbReference>
<keyword evidence="3" id="KW-0378">Hydrolase</keyword>
<protein>
    <submittedName>
        <fullName evidence="7">Cellulose binding domain-containing protein</fullName>
    </submittedName>
</protein>
<keyword evidence="6" id="KW-0732">Signal</keyword>
<feature type="compositionally biased region" description="Pro residues" evidence="5">
    <location>
        <begin position="283"/>
        <end position="296"/>
    </location>
</feature>
<dbReference type="Pfam" id="PF00041">
    <property type="entry name" value="fn3"/>
    <property type="match status" value="1"/>
</dbReference>